<evidence type="ECO:0000313" key="3">
    <source>
        <dbReference type="Proteomes" id="UP001328107"/>
    </source>
</evidence>
<organism evidence="2 3">
    <name type="scientific">Pristionchus mayeri</name>
    <dbReference type="NCBI Taxonomy" id="1317129"/>
    <lineage>
        <taxon>Eukaryota</taxon>
        <taxon>Metazoa</taxon>
        <taxon>Ecdysozoa</taxon>
        <taxon>Nematoda</taxon>
        <taxon>Chromadorea</taxon>
        <taxon>Rhabditida</taxon>
        <taxon>Rhabditina</taxon>
        <taxon>Diplogasteromorpha</taxon>
        <taxon>Diplogasteroidea</taxon>
        <taxon>Neodiplogasteridae</taxon>
        <taxon>Pristionchus</taxon>
    </lineage>
</organism>
<dbReference type="Proteomes" id="UP001328107">
    <property type="component" value="Unassembled WGS sequence"/>
</dbReference>
<accession>A0AAN5CHP3</accession>
<dbReference type="AlphaFoldDB" id="A0AAN5CHP3"/>
<feature type="non-terminal residue" evidence="2">
    <location>
        <position position="1"/>
    </location>
</feature>
<keyword evidence="3" id="KW-1185">Reference proteome</keyword>
<feature type="compositionally biased region" description="Basic and acidic residues" evidence="1">
    <location>
        <begin position="85"/>
        <end position="122"/>
    </location>
</feature>
<comment type="caution">
    <text evidence="2">The sequence shown here is derived from an EMBL/GenBank/DDBJ whole genome shotgun (WGS) entry which is preliminary data.</text>
</comment>
<feature type="non-terminal residue" evidence="2">
    <location>
        <position position="132"/>
    </location>
</feature>
<name>A0AAN5CHP3_9BILA</name>
<evidence type="ECO:0000313" key="2">
    <source>
        <dbReference type="EMBL" id="GMR44600.1"/>
    </source>
</evidence>
<feature type="compositionally biased region" description="Basic and acidic residues" evidence="1">
    <location>
        <begin position="9"/>
        <end position="32"/>
    </location>
</feature>
<sequence length="132" mass="14316">LRGSEDQSDDHTVETEHLKEDKDEDHSDEETRLLGGSAHSGISDDSDGVTGTKTAEAAGQACCQMRESLVEIVVLTGRLDLTLEHHSHDQTVDTDDTRHNDGDDGLHDELWPHHSHGTDADGRLGGTVRGSQ</sequence>
<protein>
    <submittedName>
        <fullName evidence="2">Uncharacterized protein</fullName>
    </submittedName>
</protein>
<feature type="compositionally biased region" description="Gly residues" evidence="1">
    <location>
        <begin position="123"/>
        <end position="132"/>
    </location>
</feature>
<dbReference type="EMBL" id="BTRK01000004">
    <property type="protein sequence ID" value="GMR44600.1"/>
    <property type="molecule type" value="Genomic_DNA"/>
</dbReference>
<feature type="region of interest" description="Disordered" evidence="1">
    <location>
        <begin position="85"/>
        <end position="132"/>
    </location>
</feature>
<gene>
    <name evidence="2" type="ORF">PMAYCL1PPCAC_14794</name>
</gene>
<proteinExistence type="predicted"/>
<evidence type="ECO:0000256" key="1">
    <source>
        <dbReference type="SAM" id="MobiDB-lite"/>
    </source>
</evidence>
<feature type="region of interest" description="Disordered" evidence="1">
    <location>
        <begin position="1"/>
        <end position="59"/>
    </location>
</feature>
<reference evidence="3" key="1">
    <citation type="submission" date="2022-10" db="EMBL/GenBank/DDBJ databases">
        <title>Genome assembly of Pristionchus species.</title>
        <authorList>
            <person name="Yoshida K."/>
            <person name="Sommer R.J."/>
        </authorList>
    </citation>
    <scope>NUCLEOTIDE SEQUENCE [LARGE SCALE GENOMIC DNA]</scope>
    <source>
        <strain evidence="3">RS5460</strain>
    </source>
</reference>